<dbReference type="HOGENOM" id="CLU_1415939_0_0_1"/>
<dbReference type="GO" id="GO:0005840">
    <property type="term" value="C:ribosome"/>
    <property type="evidence" value="ECO:0007669"/>
    <property type="project" value="UniProtKB-KW"/>
</dbReference>
<reference evidence="4 5" key="1">
    <citation type="journal article" date="2010" name="Nat. Biotechnol.">
        <title>Genome sequence of the model mushroom Schizophyllum commune.</title>
        <authorList>
            <person name="Ohm R.A."/>
            <person name="de Jong J.F."/>
            <person name="Lugones L.G."/>
            <person name="Aerts A."/>
            <person name="Kothe E."/>
            <person name="Stajich J.E."/>
            <person name="de Vries R.P."/>
            <person name="Record E."/>
            <person name="Levasseur A."/>
            <person name="Baker S.E."/>
            <person name="Bartholomew K.A."/>
            <person name="Coutinho P.M."/>
            <person name="Erdmann S."/>
            <person name="Fowler T.J."/>
            <person name="Gathman A.C."/>
            <person name="Lombard V."/>
            <person name="Henrissat B."/>
            <person name="Knabe N."/>
            <person name="Kuees U."/>
            <person name="Lilly W.W."/>
            <person name="Lindquist E."/>
            <person name="Lucas S."/>
            <person name="Magnuson J.K."/>
            <person name="Piumi F."/>
            <person name="Raudaskoski M."/>
            <person name="Salamov A."/>
            <person name="Schmutz J."/>
            <person name="Schwarze F.W.M.R."/>
            <person name="vanKuyk P.A."/>
            <person name="Horton J.S."/>
            <person name="Grigoriev I.V."/>
            <person name="Woesten H.A.B."/>
        </authorList>
    </citation>
    <scope>NUCLEOTIDE SEQUENCE [LARGE SCALE GENOMIC DNA]</scope>
    <source>
        <strain evidence="5">H4-8 / FGSC 9210</strain>
    </source>
</reference>
<evidence type="ECO:0000256" key="2">
    <source>
        <dbReference type="ARBA" id="ARBA00022980"/>
    </source>
</evidence>
<sequence>MVSYGASELCRLRGCQQHISLVLGEILARAALGDCNPRRADTSCRSKSTISPSPCYSGLTGTLQCRLWPILSSCSVSLLGFRVICKSHCAHGWLPALRAEHNFLVLKGSIPSTKQRIITIRKSLKVHTSFPDIEKVSLKRIDTSSNFGGSYPALFLDGLKADRVDALIERLGLANVGATHIGGARTREISTG</sequence>
<keyword evidence="3" id="KW-0687">Ribonucleoprotein</keyword>
<evidence type="ECO:0000256" key="1">
    <source>
        <dbReference type="ARBA" id="ARBA00006540"/>
    </source>
</evidence>
<dbReference type="GO" id="GO:1990904">
    <property type="term" value="C:ribonucleoprotein complex"/>
    <property type="evidence" value="ECO:0007669"/>
    <property type="project" value="UniProtKB-KW"/>
</dbReference>
<dbReference type="SUPFAM" id="SSF50447">
    <property type="entry name" value="Translation proteins"/>
    <property type="match status" value="1"/>
</dbReference>
<organism evidence="5">
    <name type="scientific">Schizophyllum commune (strain H4-8 / FGSC 9210)</name>
    <name type="common">Split gill fungus</name>
    <dbReference type="NCBI Taxonomy" id="578458"/>
    <lineage>
        <taxon>Eukaryota</taxon>
        <taxon>Fungi</taxon>
        <taxon>Dikarya</taxon>
        <taxon>Basidiomycota</taxon>
        <taxon>Agaricomycotina</taxon>
        <taxon>Agaricomycetes</taxon>
        <taxon>Agaricomycetidae</taxon>
        <taxon>Agaricales</taxon>
        <taxon>Schizophyllaceae</taxon>
        <taxon>Schizophyllum</taxon>
    </lineage>
</organism>
<keyword evidence="5" id="KW-1185">Reference proteome</keyword>
<dbReference type="InterPro" id="IPR009000">
    <property type="entry name" value="Transl_B-barrel_sf"/>
</dbReference>
<proteinExistence type="inferred from homology"/>
<accession>D8PZ25</accession>
<dbReference type="AlphaFoldDB" id="D8PZ25"/>
<dbReference type="RefSeq" id="XP_003034261.1">
    <property type="nucleotide sequence ID" value="XM_003034215.1"/>
</dbReference>
<protein>
    <submittedName>
        <fullName evidence="4">Uncharacterized protein</fullName>
    </submittedName>
</protein>
<dbReference type="InParanoid" id="D8PZ25"/>
<dbReference type="InterPro" id="IPR000597">
    <property type="entry name" value="Ribosomal_uL3"/>
</dbReference>
<dbReference type="GeneID" id="9585308"/>
<comment type="similarity">
    <text evidence="1">Belongs to the universal ribosomal protein uL3 family.</text>
</comment>
<dbReference type="Pfam" id="PF00297">
    <property type="entry name" value="Ribosomal_L3"/>
    <property type="match status" value="1"/>
</dbReference>
<dbReference type="KEGG" id="scm:SCHCO_02664040"/>
<dbReference type="OrthoDB" id="8025103at2759"/>
<keyword evidence="2" id="KW-0689">Ribosomal protein</keyword>
<evidence type="ECO:0000256" key="3">
    <source>
        <dbReference type="ARBA" id="ARBA00023274"/>
    </source>
</evidence>
<dbReference type="EMBL" id="GL377304">
    <property type="protein sequence ID" value="EFI99358.1"/>
    <property type="molecule type" value="Genomic_DNA"/>
</dbReference>
<dbReference type="STRING" id="578458.D8PZ25"/>
<gene>
    <name evidence="4" type="ORF">SCHCODRAFT_233218</name>
</gene>
<dbReference type="Gene3D" id="2.40.30.10">
    <property type="entry name" value="Translation factors"/>
    <property type="match status" value="1"/>
</dbReference>
<dbReference type="VEuPathDB" id="FungiDB:SCHCODRAFT_02664040"/>
<evidence type="ECO:0000313" key="5">
    <source>
        <dbReference type="Proteomes" id="UP000007431"/>
    </source>
</evidence>
<name>D8PZ25_SCHCM</name>
<dbReference type="GO" id="GO:0003735">
    <property type="term" value="F:structural constituent of ribosome"/>
    <property type="evidence" value="ECO:0007669"/>
    <property type="project" value="InterPro"/>
</dbReference>
<dbReference type="Proteomes" id="UP000007431">
    <property type="component" value="Unassembled WGS sequence"/>
</dbReference>
<evidence type="ECO:0000313" key="4">
    <source>
        <dbReference type="EMBL" id="EFI99358.1"/>
    </source>
</evidence>
<dbReference type="GO" id="GO:0006412">
    <property type="term" value="P:translation"/>
    <property type="evidence" value="ECO:0007669"/>
    <property type="project" value="InterPro"/>
</dbReference>